<dbReference type="SUPFAM" id="SSF53822">
    <property type="entry name" value="Periplasmic binding protein-like I"/>
    <property type="match status" value="1"/>
</dbReference>
<evidence type="ECO:0000256" key="6">
    <source>
        <dbReference type="ARBA" id="ARBA00023288"/>
    </source>
</evidence>
<accession>A0A556PMB4</accession>
<keyword evidence="6" id="KW-0449">Lipoprotein</keyword>
<dbReference type="PANTHER" id="PTHR34296:SF2">
    <property type="entry name" value="ABC TRANSPORTER GUANOSINE-BINDING PROTEIN NUPN"/>
    <property type="match status" value="1"/>
</dbReference>
<evidence type="ECO:0000313" key="9">
    <source>
        <dbReference type="Proteomes" id="UP000316425"/>
    </source>
</evidence>
<dbReference type="InterPro" id="IPR028082">
    <property type="entry name" value="Peripla_BP_I"/>
</dbReference>
<dbReference type="InterPro" id="IPR003760">
    <property type="entry name" value="PnrA-like"/>
</dbReference>
<keyword evidence="9" id="KW-1185">Reference proteome</keyword>
<feature type="domain" description="ABC transporter substrate-binding protein PnrA-like" evidence="7">
    <location>
        <begin position="38"/>
        <end position="301"/>
    </location>
</feature>
<proteinExistence type="inferred from homology"/>
<evidence type="ECO:0000256" key="2">
    <source>
        <dbReference type="ARBA" id="ARBA00008610"/>
    </source>
</evidence>
<keyword evidence="5" id="KW-0472">Membrane</keyword>
<gene>
    <name evidence="8" type="ORF">FPQ13_06895</name>
</gene>
<dbReference type="PROSITE" id="PS51257">
    <property type="entry name" value="PROKAR_LIPOPROTEIN"/>
    <property type="match status" value="1"/>
</dbReference>
<dbReference type="Proteomes" id="UP000316425">
    <property type="component" value="Unassembled WGS sequence"/>
</dbReference>
<reference evidence="8 9" key="1">
    <citation type="submission" date="2019-07" db="EMBL/GenBank/DDBJ databases">
        <title>Allobacillus sp. nov. SKP isolated from shrimp paste of Euphausiacea.</title>
        <authorList>
            <person name="Kanchanasin P."/>
            <person name="Tanasupawat S."/>
            <person name="Shi W."/>
            <person name="Wu L."/>
            <person name="Ma J."/>
        </authorList>
    </citation>
    <scope>NUCLEOTIDE SEQUENCE [LARGE SCALE GENOMIC DNA]</scope>
    <source>
        <strain evidence="8 9">SKP4-8</strain>
    </source>
</reference>
<comment type="similarity">
    <text evidence="2">Belongs to the BMP lipoprotein family.</text>
</comment>
<evidence type="ECO:0000256" key="4">
    <source>
        <dbReference type="ARBA" id="ARBA00022729"/>
    </source>
</evidence>
<comment type="caution">
    <text evidence="8">The sequence shown here is derived from an EMBL/GenBank/DDBJ whole genome shotgun (WGS) entry which is preliminary data.</text>
</comment>
<evidence type="ECO:0000259" key="7">
    <source>
        <dbReference type="Pfam" id="PF02608"/>
    </source>
</evidence>
<dbReference type="OrthoDB" id="2556857at2"/>
<dbReference type="InterPro" id="IPR050957">
    <property type="entry name" value="BMP_lipoprotein"/>
</dbReference>
<dbReference type="PANTHER" id="PTHR34296">
    <property type="entry name" value="TRANSCRIPTIONAL ACTIVATOR PROTEIN MED"/>
    <property type="match status" value="1"/>
</dbReference>
<evidence type="ECO:0000256" key="5">
    <source>
        <dbReference type="ARBA" id="ARBA00023136"/>
    </source>
</evidence>
<evidence type="ECO:0000256" key="3">
    <source>
        <dbReference type="ARBA" id="ARBA00022475"/>
    </source>
</evidence>
<dbReference type="Gene3D" id="3.40.50.2300">
    <property type="match status" value="2"/>
</dbReference>
<evidence type="ECO:0000256" key="1">
    <source>
        <dbReference type="ARBA" id="ARBA00004193"/>
    </source>
</evidence>
<protein>
    <submittedName>
        <fullName evidence="8">BMP family ABC transporter substrate-binding protein</fullName>
    </submittedName>
</protein>
<keyword evidence="3" id="KW-1003">Cell membrane</keyword>
<dbReference type="GO" id="GO:0005886">
    <property type="term" value="C:plasma membrane"/>
    <property type="evidence" value="ECO:0007669"/>
    <property type="project" value="UniProtKB-SubCell"/>
</dbReference>
<comment type="subcellular location">
    <subcellularLocation>
        <location evidence="1">Cell membrane</location>
        <topology evidence="1">Lipid-anchor</topology>
    </subcellularLocation>
</comment>
<organism evidence="8 9">
    <name type="scientific">Allobacillus salarius</name>
    <dbReference type="NCBI Taxonomy" id="1955272"/>
    <lineage>
        <taxon>Bacteria</taxon>
        <taxon>Bacillati</taxon>
        <taxon>Bacillota</taxon>
        <taxon>Bacilli</taxon>
        <taxon>Bacillales</taxon>
        <taxon>Bacillaceae</taxon>
        <taxon>Allobacillus</taxon>
    </lineage>
</organism>
<keyword evidence="4" id="KW-0732">Signal</keyword>
<name>A0A556PMB4_9BACI</name>
<evidence type="ECO:0000313" key="8">
    <source>
        <dbReference type="EMBL" id="TSJ65527.1"/>
    </source>
</evidence>
<dbReference type="EMBL" id="VMHE01000009">
    <property type="protein sequence ID" value="TSJ65527.1"/>
    <property type="molecule type" value="Genomic_DNA"/>
</dbReference>
<sequence length="323" mass="36592">MANRSAYKVREKILLLLIGLFAIFLGGCNLITEDGDLENVGLILEGTIHDETWGHSAYLGLLEIKDTFNVSVMFEENVTEARQLEKIVSDFDRQGVNLIFGQGKGFGQYFDRINKFYPHIQFVYFDGTAYDSNITSIQFDHYDSYYYAGMLAGEMTKRNQIGILSPYAETTALEGFFEGARTVNPQIRIHYKSIGSGYDQQQAMKQYQEMVEKGIDVVFPAGEGFNTPIIHQAKKDGISAIGYINDQYELAKNHVLTSTVIEMENVYREVAQLLNDGDLTSGIIRLGFENQYVHLGTYGEHVPPSVRDWLDQKMESYLETGEK</sequence>
<dbReference type="Pfam" id="PF02608">
    <property type="entry name" value="Bmp"/>
    <property type="match status" value="1"/>
</dbReference>
<dbReference type="AlphaFoldDB" id="A0A556PMB4"/>